<evidence type="ECO:0000313" key="1">
    <source>
        <dbReference type="EMBL" id="EJK70029.1"/>
    </source>
</evidence>
<proteinExistence type="predicted"/>
<dbReference type="AlphaFoldDB" id="K0SYH0"/>
<name>K0SYH0_THAOC</name>
<comment type="caution">
    <text evidence="1">The sequence shown here is derived from an EMBL/GenBank/DDBJ whole genome shotgun (WGS) entry which is preliminary data.</text>
</comment>
<dbReference type="Proteomes" id="UP000266841">
    <property type="component" value="Unassembled WGS sequence"/>
</dbReference>
<gene>
    <name evidence="1" type="ORF">THAOC_08651</name>
</gene>
<sequence length="57" mass="6443">GGEPEYMAVNPGSWMFSTQLECCVANFDWELDTCLGGFDPDDGATNKWFMMVWDTLL</sequence>
<keyword evidence="2" id="KW-1185">Reference proteome</keyword>
<protein>
    <submittedName>
        <fullName evidence="1">Uncharacterized protein</fullName>
    </submittedName>
</protein>
<reference evidence="1 2" key="1">
    <citation type="journal article" date="2012" name="Genome Biol.">
        <title>Genome and low-iron response of an oceanic diatom adapted to chronic iron limitation.</title>
        <authorList>
            <person name="Lommer M."/>
            <person name="Specht M."/>
            <person name="Roy A.S."/>
            <person name="Kraemer L."/>
            <person name="Andreson R."/>
            <person name="Gutowska M.A."/>
            <person name="Wolf J."/>
            <person name="Bergner S.V."/>
            <person name="Schilhabel M.B."/>
            <person name="Klostermeier U.C."/>
            <person name="Beiko R.G."/>
            <person name="Rosenstiel P."/>
            <person name="Hippler M."/>
            <person name="Laroche J."/>
        </authorList>
    </citation>
    <scope>NUCLEOTIDE SEQUENCE [LARGE SCALE GENOMIC DNA]</scope>
    <source>
        <strain evidence="1 2">CCMP1005</strain>
    </source>
</reference>
<feature type="non-terminal residue" evidence="1">
    <location>
        <position position="1"/>
    </location>
</feature>
<organism evidence="1 2">
    <name type="scientific">Thalassiosira oceanica</name>
    <name type="common">Marine diatom</name>
    <dbReference type="NCBI Taxonomy" id="159749"/>
    <lineage>
        <taxon>Eukaryota</taxon>
        <taxon>Sar</taxon>
        <taxon>Stramenopiles</taxon>
        <taxon>Ochrophyta</taxon>
        <taxon>Bacillariophyta</taxon>
        <taxon>Coscinodiscophyceae</taxon>
        <taxon>Thalassiosirophycidae</taxon>
        <taxon>Thalassiosirales</taxon>
        <taxon>Thalassiosiraceae</taxon>
        <taxon>Thalassiosira</taxon>
    </lineage>
</organism>
<accession>K0SYH0</accession>
<dbReference type="EMBL" id="AGNL01009177">
    <property type="protein sequence ID" value="EJK70029.1"/>
    <property type="molecule type" value="Genomic_DNA"/>
</dbReference>
<evidence type="ECO:0000313" key="2">
    <source>
        <dbReference type="Proteomes" id="UP000266841"/>
    </source>
</evidence>